<evidence type="ECO:0008006" key="5">
    <source>
        <dbReference type="Google" id="ProtNLM"/>
    </source>
</evidence>
<protein>
    <recommendedName>
        <fullName evidence="5">DUF1496 domain-containing protein</fullName>
    </recommendedName>
</protein>
<feature type="chain" id="PRO_5013231264" description="DUF1496 domain-containing protein" evidence="2">
    <location>
        <begin position="18"/>
        <end position="92"/>
    </location>
</feature>
<name>A0A1Y0D0F4_9GAMM</name>
<sequence length="92" mass="10367">MKWITLCIFALSAQAWAVPHTVISRPGVELNLNSDLEPACFYADQRYSKGAIIEMARQPYICAQEKSFEQNGRLSWQPMSEQDPPLPKVSAP</sequence>
<feature type="signal peptide" evidence="2">
    <location>
        <begin position="1"/>
        <end position="17"/>
    </location>
</feature>
<feature type="region of interest" description="Disordered" evidence="1">
    <location>
        <begin position="73"/>
        <end position="92"/>
    </location>
</feature>
<reference evidence="4" key="1">
    <citation type="submission" date="2017-05" db="EMBL/GenBank/DDBJ databases">
        <authorList>
            <person name="Sung H."/>
        </authorList>
    </citation>
    <scope>NUCLEOTIDE SEQUENCE [LARGE SCALE GENOMIC DNA]</scope>
    <source>
        <strain evidence="4">AMac2203</strain>
    </source>
</reference>
<evidence type="ECO:0000256" key="1">
    <source>
        <dbReference type="SAM" id="MobiDB-lite"/>
    </source>
</evidence>
<dbReference type="AlphaFoldDB" id="A0A1Y0D0F4"/>
<dbReference type="Proteomes" id="UP000243793">
    <property type="component" value="Chromosome"/>
</dbReference>
<dbReference type="OrthoDB" id="6400575at2"/>
<organism evidence="3 4">
    <name type="scientific">Oceanisphaera avium</name>
    <dbReference type="NCBI Taxonomy" id="1903694"/>
    <lineage>
        <taxon>Bacteria</taxon>
        <taxon>Pseudomonadati</taxon>
        <taxon>Pseudomonadota</taxon>
        <taxon>Gammaproteobacteria</taxon>
        <taxon>Aeromonadales</taxon>
        <taxon>Aeromonadaceae</taxon>
        <taxon>Oceanisphaera</taxon>
    </lineage>
</organism>
<accession>A0A1Y0D0F4</accession>
<evidence type="ECO:0000256" key="2">
    <source>
        <dbReference type="SAM" id="SignalP"/>
    </source>
</evidence>
<evidence type="ECO:0000313" key="3">
    <source>
        <dbReference type="EMBL" id="ART81059.1"/>
    </source>
</evidence>
<dbReference type="Pfam" id="PF07383">
    <property type="entry name" value="DUF1496"/>
    <property type="match status" value="1"/>
</dbReference>
<dbReference type="EMBL" id="CP021376">
    <property type="protein sequence ID" value="ART81059.1"/>
    <property type="molecule type" value="Genomic_DNA"/>
</dbReference>
<proteinExistence type="predicted"/>
<keyword evidence="2" id="KW-0732">Signal</keyword>
<gene>
    <name evidence="3" type="ORF">CBP12_01825</name>
</gene>
<evidence type="ECO:0000313" key="4">
    <source>
        <dbReference type="Proteomes" id="UP000243793"/>
    </source>
</evidence>
<keyword evidence="4" id="KW-1185">Reference proteome</keyword>
<dbReference type="KEGG" id="ocm:CBP12_01825"/>
<dbReference type="InterPro" id="IPR009971">
    <property type="entry name" value="DUF1496"/>
</dbReference>